<evidence type="ECO:0000313" key="7">
    <source>
        <dbReference type="Proteomes" id="UP001144805"/>
    </source>
</evidence>
<dbReference type="SUPFAM" id="SSF53383">
    <property type="entry name" value="PLP-dependent transferases"/>
    <property type="match status" value="1"/>
</dbReference>
<keyword evidence="2" id="KW-0663">Pyridoxal phosphate</keyword>
<protein>
    <submittedName>
        <fullName evidence="6">Aminotransferase class V-fold PLP-dependent enzyme</fullName>
    </submittedName>
</protein>
<dbReference type="Proteomes" id="UP001144805">
    <property type="component" value="Unassembled WGS sequence"/>
</dbReference>
<keyword evidence="6" id="KW-0032">Aminotransferase</keyword>
<evidence type="ECO:0000256" key="3">
    <source>
        <dbReference type="RuleBase" id="RU004075"/>
    </source>
</evidence>
<comment type="caution">
    <text evidence="6">The sequence shown here is derived from an EMBL/GenBank/DDBJ whole genome shotgun (WGS) entry which is preliminary data.</text>
</comment>
<gene>
    <name evidence="6" type="ORF">OSH07_12225</name>
</gene>
<dbReference type="GO" id="GO:0008483">
    <property type="term" value="F:transaminase activity"/>
    <property type="evidence" value="ECO:0007669"/>
    <property type="project" value="UniProtKB-KW"/>
</dbReference>
<sequence length="379" mass="39659">MASAPAPIDRGSLLLPDGVHHLLSGGEAPIPRATLDAYRRYAEAKAAGLPGRNALEAEHAAARETLGRHLGMQDGHDIAFLGSMSAALAAAIGAFDWRDGDNLVVLADEFPSVVLAGRSVERLGVELRVVPVRPGEAPEEAILGAVDARTRLAAISHVSFRHGLRIDVPALATRLHAADVALALDISHSLGVLEIPVAECDILVSCGHKFLLGAHGTGILVWNETRLGRPAHATPSWSSVRDYDTADGRLAFTPLEGGRAFEMGNADFPALYALNSGLDLLARSCPAAIERHALALSGELRARLAAAGHAVWTPEASERRGTSIAIGMARSVEVAARLAEEGILVASGDGRIRISLHGFNTEADVAAVVDALSRAVSNP</sequence>
<dbReference type="InterPro" id="IPR020578">
    <property type="entry name" value="Aminotrans_V_PyrdxlP_BS"/>
</dbReference>
<dbReference type="RefSeq" id="WP_266338931.1">
    <property type="nucleotide sequence ID" value="NZ_JAPKNK010000004.1"/>
</dbReference>
<evidence type="ECO:0000256" key="1">
    <source>
        <dbReference type="ARBA" id="ARBA00001933"/>
    </source>
</evidence>
<comment type="cofactor">
    <cofactor evidence="1 4">
        <name>pyridoxal 5'-phosphate</name>
        <dbReference type="ChEBI" id="CHEBI:597326"/>
    </cofactor>
</comment>
<dbReference type="PANTHER" id="PTHR43586">
    <property type="entry name" value="CYSTEINE DESULFURASE"/>
    <property type="match status" value="1"/>
</dbReference>
<accession>A0A9X3E1H7</accession>
<dbReference type="InterPro" id="IPR015424">
    <property type="entry name" value="PyrdxlP-dep_Trfase"/>
</dbReference>
<reference evidence="6" key="1">
    <citation type="submission" date="2022-11" db="EMBL/GenBank/DDBJ databases">
        <title>Biodiversity and phylogenetic relationships of bacteria.</title>
        <authorList>
            <person name="Machado R.A.R."/>
            <person name="Bhat A."/>
            <person name="Loulou A."/>
            <person name="Kallel S."/>
        </authorList>
    </citation>
    <scope>NUCLEOTIDE SEQUENCE</scope>
    <source>
        <strain evidence="6">K-TC2</strain>
    </source>
</reference>
<dbReference type="InterPro" id="IPR015421">
    <property type="entry name" value="PyrdxlP-dep_Trfase_major"/>
</dbReference>
<organism evidence="6 7">
    <name type="scientific">Kaistia nematophila</name>
    <dbReference type="NCBI Taxonomy" id="2994654"/>
    <lineage>
        <taxon>Bacteria</taxon>
        <taxon>Pseudomonadati</taxon>
        <taxon>Pseudomonadota</taxon>
        <taxon>Alphaproteobacteria</taxon>
        <taxon>Hyphomicrobiales</taxon>
        <taxon>Kaistiaceae</taxon>
        <taxon>Kaistia</taxon>
    </lineage>
</organism>
<dbReference type="Gene3D" id="3.40.640.10">
    <property type="entry name" value="Type I PLP-dependent aspartate aminotransferase-like (Major domain)"/>
    <property type="match status" value="1"/>
</dbReference>
<keyword evidence="7" id="KW-1185">Reference proteome</keyword>
<feature type="domain" description="Aminotransferase class V" evidence="5">
    <location>
        <begin position="22"/>
        <end position="367"/>
    </location>
</feature>
<dbReference type="EMBL" id="JAPKNK010000004">
    <property type="protein sequence ID" value="MCX5569964.1"/>
    <property type="molecule type" value="Genomic_DNA"/>
</dbReference>
<dbReference type="PANTHER" id="PTHR43586:SF15">
    <property type="entry name" value="BLR3095 PROTEIN"/>
    <property type="match status" value="1"/>
</dbReference>
<evidence type="ECO:0000256" key="4">
    <source>
        <dbReference type="RuleBase" id="RU004504"/>
    </source>
</evidence>
<name>A0A9X3E1H7_9HYPH</name>
<evidence type="ECO:0000313" key="6">
    <source>
        <dbReference type="EMBL" id="MCX5569964.1"/>
    </source>
</evidence>
<dbReference type="PROSITE" id="PS00595">
    <property type="entry name" value="AA_TRANSFER_CLASS_5"/>
    <property type="match status" value="1"/>
</dbReference>
<proteinExistence type="inferred from homology"/>
<comment type="similarity">
    <text evidence="3">Belongs to the class-V pyridoxal-phosphate-dependent aminotransferase family.</text>
</comment>
<dbReference type="Gene3D" id="3.90.1150.10">
    <property type="entry name" value="Aspartate Aminotransferase, domain 1"/>
    <property type="match status" value="1"/>
</dbReference>
<keyword evidence="6" id="KW-0808">Transferase</keyword>
<dbReference type="AlphaFoldDB" id="A0A9X3E1H7"/>
<evidence type="ECO:0000259" key="5">
    <source>
        <dbReference type="Pfam" id="PF00266"/>
    </source>
</evidence>
<dbReference type="InterPro" id="IPR015422">
    <property type="entry name" value="PyrdxlP-dep_Trfase_small"/>
</dbReference>
<dbReference type="Pfam" id="PF00266">
    <property type="entry name" value="Aminotran_5"/>
    <property type="match status" value="1"/>
</dbReference>
<evidence type="ECO:0000256" key="2">
    <source>
        <dbReference type="ARBA" id="ARBA00022898"/>
    </source>
</evidence>
<dbReference type="InterPro" id="IPR000192">
    <property type="entry name" value="Aminotrans_V_dom"/>
</dbReference>